<keyword evidence="1" id="KW-1133">Transmembrane helix</keyword>
<dbReference type="EMBL" id="JAZHXJ010000265">
    <property type="protein sequence ID" value="KAL1866445.1"/>
    <property type="molecule type" value="Genomic_DNA"/>
</dbReference>
<name>A0ABR3WSN5_9PEZI</name>
<keyword evidence="1" id="KW-0472">Membrane</keyword>
<proteinExistence type="predicted"/>
<reference evidence="2 3" key="1">
    <citation type="journal article" date="2024" name="Commun. Biol.">
        <title>Comparative genomic analysis of thermophilic fungi reveals convergent evolutionary adaptations and gene losses.</title>
        <authorList>
            <person name="Steindorff A.S."/>
            <person name="Aguilar-Pontes M.V."/>
            <person name="Robinson A.J."/>
            <person name="Andreopoulos B."/>
            <person name="LaButti K."/>
            <person name="Kuo A."/>
            <person name="Mondo S."/>
            <person name="Riley R."/>
            <person name="Otillar R."/>
            <person name="Haridas S."/>
            <person name="Lipzen A."/>
            <person name="Grimwood J."/>
            <person name="Schmutz J."/>
            <person name="Clum A."/>
            <person name="Reid I.D."/>
            <person name="Moisan M.C."/>
            <person name="Butler G."/>
            <person name="Nguyen T.T.M."/>
            <person name="Dewar K."/>
            <person name="Conant G."/>
            <person name="Drula E."/>
            <person name="Henrissat B."/>
            <person name="Hansel C."/>
            <person name="Singer S."/>
            <person name="Hutchinson M.I."/>
            <person name="de Vries R.P."/>
            <person name="Natvig D.O."/>
            <person name="Powell A.J."/>
            <person name="Tsang A."/>
            <person name="Grigoriev I.V."/>
        </authorList>
    </citation>
    <scope>NUCLEOTIDE SEQUENCE [LARGE SCALE GENOMIC DNA]</scope>
    <source>
        <strain evidence="2 3">ATCC 24622</strain>
    </source>
</reference>
<sequence>MDHWILVSLQGLLPEASLQYFHNHVFRPDAPIQILKQYLRDAADSVISAMWPLISPVLDRLVEALHNSPDLVVLGFFLLLIVLVLQLMSWVSRVMLFGARVAFRFICWAAVFAVAAFVWQRGIIATANDVADLGVRLLGYAVTVKDIWIREYRKYEAQTARSRAAPYSTKQGYPRVR</sequence>
<dbReference type="InterPro" id="IPR024316">
    <property type="entry name" value="APQ12"/>
</dbReference>
<evidence type="ECO:0000313" key="2">
    <source>
        <dbReference type="EMBL" id="KAL1866445.1"/>
    </source>
</evidence>
<evidence type="ECO:0000313" key="3">
    <source>
        <dbReference type="Proteomes" id="UP001586593"/>
    </source>
</evidence>
<protein>
    <submittedName>
        <fullName evidence="2">Uncharacterized protein</fullName>
    </submittedName>
</protein>
<gene>
    <name evidence="2" type="ORF">VTK73DRAFT_4702</name>
</gene>
<feature type="transmembrane region" description="Helical" evidence="1">
    <location>
        <begin position="101"/>
        <end position="119"/>
    </location>
</feature>
<comment type="caution">
    <text evidence="2">The sequence shown here is derived from an EMBL/GenBank/DDBJ whole genome shotgun (WGS) entry which is preliminary data.</text>
</comment>
<accession>A0ABR3WSN5</accession>
<keyword evidence="3" id="KW-1185">Reference proteome</keyword>
<dbReference type="Pfam" id="PF12716">
    <property type="entry name" value="Apq12"/>
    <property type="match status" value="1"/>
</dbReference>
<evidence type="ECO:0000256" key="1">
    <source>
        <dbReference type="SAM" id="Phobius"/>
    </source>
</evidence>
<feature type="transmembrane region" description="Helical" evidence="1">
    <location>
        <begin position="71"/>
        <end position="89"/>
    </location>
</feature>
<organism evidence="2 3">
    <name type="scientific">Phialemonium thermophilum</name>
    <dbReference type="NCBI Taxonomy" id="223376"/>
    <lineage>
        <taxon>Eukaryota</taxon>
        <taxon>Fungi</taxon>
        <taxon>Dikarya</taxon>
        <taxon>Ascomycota</taxon>
        <taxon>Pezizomycotina</taxon>
        <taxon>Sordariomycetes</taxon>
        <taxon>Sordariomycetidae</taxon>
        <taxon>Cephalothecales</taxon>
        <taxon>Cephalothecaceae</taxon>
        <taxon>Phialemonium</taxon>
    </lineage>
</organism>
<dbReference type="Proteomes" id="UP001586593">
    <property type="component" value="Unassembled WGS sequence"/>
</dbReference>
<keyword evidence="1" id="KW-0812">Transmembrane</keyword>